<evidence type="ECO:0000256" key="1">
    <source>
        <dbReference type="ARBA" id="ARBA00023016"/>
    </source>
</evidence>
<organism evidence="6 7">
    <name type="scientific">Candidatus Phycosocius bacilliformis</name>
    <dbReference type="NCBI Taxonomy" id="1445552"/>
    <lineage>
        <taxon>Bacteria</taxon>
        <taxon>Pseudomonadati</taxon>
        <taxon>Pseudomonadota</taxon>
        <taxon>Alphaproteobacteria</taxon>
        <taxon>Caulobacterales</taxon>
        <taxon>Caulobacterales incertae sedis</taxon>
        <taxon>Candidatus Phycosocius</taxon>
    </lineage>
</organism>
<evidence type="ECO:0000259" key="5">
    <source>
        <dbReference type="PROSITE" id="PS01031"/>
    </source>
</evidence>
<reference evidence="6 7" key="1">
    <citation type="journal article" date="2018" name="Genome Announc.">
        <title>Draft Genome Sequence of "Candidatus Phycosocius bacilliformis," an Alphaproteobacterial Ectosymbiont of the Hydrocarbon-Producing Green Alga Botryococcus braunii.</title>
        <authorList>
            <person name="Tanabe Y."/>
            <person name="Yamaguchi H."/>
            <person name="Watanabe M.M."/>
        </authorList>
    </citation>
    <scope>NUCLEOTIDE SEQUENCE [LARGE SCALE GENOMIC DNA]</scope>
    <source>
        <strain evidence="6 7">BOTRYCO-2</strain>
    </source>
</reference>
<sequence>MRTIDLTPLYRTIVGFDRMAHLIETGARLDSATGWPPYNIEQTGEDAYRIELAVAGFGPDDLSIELKEGLLTVTGKKVASEEGRSFLHRGIAERGFERRFQLADHVRVTGANLEHGMLSLLLVREVPEALKPRKIAINVGSASASANDAPLIEGEAKSGKSDKAA</sequence>
<dbReference type="Gene3D" id="2.60.40.790">
    <property type="match status" value="1"/>
</dbReference>
<accession>A0A2P2E9X6</accession>
<keyword evidence="7" id="KW-1185">Reference proteome</keyword>
<dbReference type="Pfam" id="PF00011">
    <property type="entry name" value="HSP20"/>
    <property type="match status" value="1"/>
</dbReference>
<dbReference type="Proteomes" id="UP000245086">
    <property type="component" value="Unassembled WGS sequence"/>
</dbReference>
<dbReference type="PANTHER" id="PTHR47062:SF1">
    <property type="entry name" value="SMALL HEAT SHOCK PROTEIN IBPA"/>
    <property type="match status" value="1"/>
</dbReference>
<keyword evidence="1 6" id="KW-0346">Stress response</keyword>
<gene>
    <name evidence="6" type="primary">ibpA</name>
    <name evidence="6" type="ORF">PbB2_01539</name>
</gene>
<dbReference type="PROSITE" id="PS01031">
    <property type="entry name" value="SHSP"/>
    <property type="match status" value="1"/>
</dbReference>
<dbReference type="InterPro" id="IPR002068">
    <property type="entry name" value="A-crystallin/Hsp20_dom"/>
</dbReference>
<dbReference type="AlphaFoldDB" id="A0A2P2E9X6"/>
<comment type="similarity">
    <text evidence="2 3">Belongs to the small heat shock protein (HSP20) family.</text>
</comment>
<dbReference type="PANTHER" id="PTHR47062">
    <property type="match status" value="1"/>
</dbReference>
<evidence type="ECO:0000256" key="2">
    <source>
        <dbReference type="PROSITE-ProRule" id="PRU00285"/>
    </source>
</evidence>
<dbReference type="CDD" id="cd06470">
    <property type="entry name" value="ACD_IbpA-B_like"/>
    <property type="match status" value="1"/>
</dbReference>
<dbReference type="SUPFAM" id="SSF49764">
    <property type="entry name" value="HSP20-like chaperones"/>
    <property type="match status" value="1"/>
</dbReference>
<dbReference type="InterPro" id="IPR037913">
    <property type="entry name" value="ACD_IbpA/B"/>
</dbReference>
<protein>
    <submittedName>
        <fullName evidence="6">Small heat shock protein IbpA</fullName>
    </submittedName>
</protein>
<evidence type="ECO:0000256" key="3">
    <source>
        <dbReference type="RuleBase" id="RU003616"/>
    </source>
</evidence>
<dbReference type="OrthoDB" id="9810618at2"/>
<dbReference type="EMBL" id="BFBR01000004">
    <property type="protein sequence ID" value="GBF57869.1"/>
    <property type="molecule type" value="Genomic_DNA"/>
</dbReference>
<feature type="region of interest" description="Disordered" evidence="4">
    <location>
        <begin position="142"/>
        <end position="165"/>
    </location>
</feature>
<dbReference type="RefSeq" id="WP_108984743.1">
    <property type="nucleotide sequence ID" value="NZ_BFBR01000004.1"/>
</dbReference>
<name>A0A2P2E9X6_9PROT</name>
<proteinExistence type="inferred from homology"/>
<evidence type="ECO:0000313" key="7">
    <source>
        <dbReference type="Proteomes" id="UP000245086"/>
    </source>
</evidence>
<evidence type="ECO:0000313" key="6">
    <source>
        <dbReference type="EMBL" id="GBF57869.1"/>
    </source>
</evidence>
<comment type="caution">
    <text evidence="6">The sequence shown here is derived from an EMBL/GenBank/DDBJ whole genome shotgun (WGS) entry which is preliminary data.</text>
</comment>
<evidence type="ECO:0000256" key="4">
    <source>
        <dbReference type="SAM" id="MobiDB-lite"/>
    </source>
</evidence>
<feature type="domain" description="SHSP" evidence="5">
    <location>
        <begin position="29"/>
        <end position="140"/>
    </location>
</feature>
<feature type="compositionally biased region" description="Basic and acidic residues" evidence="4">
    <location>
        <begin position="154"/>
        <end position="165"/>
    </location>
</feature>
<dbReference type="InterPro" id="IPR008978">
    <property type="entry name" value="HSP20-like_chaperone"/>
</dbReference>